<feature type="transmembrane region" description="Helical" evidence="1">
    <location>
        <begin position="338"/>
        <end position="357"/>
    </location>
</feature>
<organism evidence="2 4">
    <name type="scientific">Bifidobacterium eulemuris</name>
    <dbReference type="NCBI Taxonomy" id="1765219"/>
    <lineage>
        <taxon>Bacteria</taxon>
        <taxon>Bacillati</taxon>
        <taxon>Actinomycetota</taxon>
        <taxon>Actinomycetes</taxon>
        <taxon>Bifidobacteriales</taxon>
        <taxon>Bifidobacteriaceae</taxon>
        <taxon>Bifidobacterium</taxon>
    </lineage>
</organism>
<evidence type="ECO:0000313" key="4">
    <source>
        <dbReference type="Proteomes" id="UP000216057"/>
    </source>
</evidence>
<dbReference type="Proteomes" id="UP000216057">
    <property type="component" value="Unassembled WGS sequence"/>
</dbReference>
<dbReference type="Proteomes" id="UP000593943">
    <property type="component" value="Chromosome"/>
</dbReference>
<keyword evidence="1" id="KW-0472">Membrane</keyword>
<feature type="transmembrane region" description="Helical" evidence="1">
    <location>
        <begin position="369"/>
        <end position="386"/>
    </location>
</feature>
<evidence type="ECO:0000313" key="2">
    <source>
        <dbReference type="EMBL" id="OZG66569.1"/>
    </source>
</evidence>
<keyword evidence="1" id="KW-0812">Transmembrane</keyword>
<protein>
    <submittedName>
        <fullName evidence="3">O-antigen ligase family protein</fullName>
    </submittedName>
    <submittedName>
        <fullName evidence="2">O-antigen ligase like membrane protein</fullName>
    </submittedName>
</protein>
<reference evidence="3 5" key="2">
    <citation type="submission" date="2020-10" db="EMBL/GenBank/DDBJ databases">
        <title>Genome sequencing of Bifidobacterium eulemuris_DSMZ_100216.</title>
        <authorList>
            <person name="Kim J."/>
        </authorList>
    </citation>
    <scope>NUCLEOTIDE SEQUENCE [LARGE SCALE GENOMIC DNA]</scope>
    <source>
        <strain evidence="3 5">DSM 100216</strain>
    </source>
</reference>
<reference evidence="2" key="1">
    <citation type="journal article" date="2017" name="BMC Genomics">
        <title>Comparative genomic and phylogenomic analyses of the Bifidobacteriaceae family.</title>
        <authorList>
            <person name="Lugli G.A."/>
            <person name="Milani C."/>
            <person name="Turroni F."/>
            <person name="Duranti S."/>
            <person name="Mancabelli L."/>
            <person name="Mangifesta M."/>
            <person name="Ferrario C."/>
            <person name="Modesto M."/>
            <person name="Mattarelli P."/>
            <person name="Jiri K."/>
            <person name="van Sinderen D."/>
            <person name="Ventura M."/>
        </authorList>
    </citation>
    <scope>NUCLEOTIDE SEQUENCE [LARGE SCALE GENOMIC DNA]</scope>
    <source>
        <strain evidence="2">DSM 100216</strain>
    </source>
</reference>
<gene>
    <name evidence="3" type="ORF">BE0216_09560</name>
    <name evidence="2" type="ORF">BEUL_1733</name>
</gene>
<name>A0A261G564_9BIFI</name>
<dbReference type="KEGG" id="beu:BE0216_09560"/>
<feature type="transmembrane region" description="Helical" evidence="1">
    <location>
        <begin position="47"/>
        <end position="66"/>
    </location>
</feature>
<feature type="transmembrane region" description="Helical" evidence="1">
    <location>
        <begin position="301"/>
        <end position="318"/>
    </location>
</feature>
<feature type="transmembrane region" description="Helical" evidence="1">
    <location>
        <begin position="197"/>
        <end position="214"/>
    </location>
</feature>
<dbReference type="OrthoDB" id="7010242at2"/>
<dbReference type="RefSeq" id="WP_094637280.1">
    <property type="nucleotide sequence ID" value="NZ_CP062938.1"/>
</dbReference>
<accession>A0A261G564</accession>
<keyword evidence="1" id="KW-1133">Transmembrane helix</keyword>
<dbReference type="GO" id="GO:0016874">
    <property type="term" value="F:ligase activity"/>
    <property type="evidence" value="ECO:0007669"/>
    <property type="project" value="UniProtKB-KW"/>
</dbReference>
<keyword evidence="5" id="KW-1185">Reference proteome</keyword>
<dbReference type="PANTHER" id="PTHR37422">
    <property type="entry name" value="TEICHURONIC ACID BIOSYNTHESIS PROTEIN TUAE"/>
    <property type="match status" value="1"/>
</dbReference>
<evidence type="ECO:0000313" key="5">
    <source>
        <dbReference type="Proteomes" id="UP000593943"/>
    </source>
</evidence>
<keyword evidence="2" id="KW-0436">Ligase</keyword>
<dbReference type="InterPro" id="IPR051533">
    <property type="entry name" value="WaaL-like"/>
</dbReference>
<feature type="transmembrane region" description="Helical" evidence="1">
    <location>
        <begin position="223"/>
        <end position="256"/>
    </location>
</feature>
<evidence type="ECO:0000256" key="1">
    <source>
        <dbReference type="SAM" id="Phobius"/>
    </source>
</evidence>
<proteinExistence type="predicted"/>
<feature type="transmembrane region" description="Helical" evidence="1">
    <location>
        <begin position="78"/>
        <end position="95"/>
    </location>
</feature>
<dbReference type="EMBL" id="MWWZ01000009">
    <property type="protein sequence ID" value="OZG66569.1"/>
    <property type="molecule type" value="Genomic_DNA"/>
</dbReference>
<dbReference type="EMBL" id="CP062938">
    <property type="protein sequence ID" value="QOL32652.1"/>
    <property type="molecule type" value="Genomic_DNA"/>
</dbReference>
<sequence>MTIFGMIWLAIVIFAFCLKDIRPLIVMTILGSVFQCNNVITFAGTGIGPQIITSALFVIRVLILRLGRWYPRRAMRTVRIGTIVVLLAVFLSLYANEASVAAQPLSYKLRIVQLCVYIACAWAMSSVSSLVDNQFVFKMILYITVFLLAVGVLQLAITSGLLPHLTLVNELFYNDHGEVTYYYRTGYFRILSTYQEPSYYACFIVGAFYFLLCIQKSFRYKKLLISVILIEILLTFSSTAYGALAIGGVLFVIAAPGIKRKAYLIAIGLVTALLMFSFFTESLNEVIFNKSSSGSAAARNGWNAAALRMFESSPFFGVGYKKSRASSFYLTVLSEQGIIGMTAIVLLITAVCLPLLMRRSIAKIGIINFALRIAVLCAFACMFIAVPDLDIAPLWMWMNCLLLSSYPSEQALRQRDYSPTLTAGARNIGKY</sequence>
<feature type="transmembrane region" description="Helical" evidence="1">
    <location>
        <begin position="107"/>
        <end position="127"/>
    </location>
</feature>
<feature type="transmembrane region" description="Helical" evidence="1">
    <location>
        <begin position="262"/>
        <end position="280"/>
    </location>
</feature>
<evidence type="ECO:0000313" key="3">
    <source>
        <dbReference type="EMBL" id="QOL32652.1"/>
    </source>
</evidence>
<feature type="transmembrane region" description="Helical" evidence="1">
    <location>
        <begin position="139"/>
        <end position="162"/>
    </location>
</feature>
<dbReference type="PANTHER" id="PTHR37422:SF13">
    <property type="entry name" value="LIPOPOLYSACCHARIDE BIOSYNTHESIS PROTEIN PA4999-RELATED"/>
    <property type="match status" value="1"/>
</dbReference>
<dbReference type="AlphaFoldDB" id="A0A261G564"/>